<comment type="function">
    <text evidence="5">Effector that suppresses plant defense responses during pathogen infection.</text>
</comment>
<dbReference type="Pfam" id="PF16810">
    <property type="entry name" value="RXLR"/>
    <property type="match status" value="1"/>
</dbReference>
<evidence type="ECO:0000256" key="1">
    <source>
        <dbReference type="ARBA" id="ARBA00004613"/>
    </source>
</evidence>
<feature type="signal peptide" evidence="5">
    <location>
        <begin position="1"/>
        <end position="23"/>
    </location>
</feature>
<evidence type="ECO:0000256" key="4">
    <source>
        <dbReference type="ARBA" id="ARBA00022729"/>
    </source>
</evidence>
<evidence type="ECO:0000256" key="2">
    <source>
        <dbReference type="ARBA" id="ARBA00010400"/>
    </source>
</evidence>
<protein>
    <recommendedName>
        <fullName evidence="5">RxLR effector protein</fullName>
    </recommendedName>
</protein>
<evidence type="ECO:0000256" key="6">
    <source>
        <dbReference type="SAM" id="MobiDB-lite"/>
    </source>
</evidence>
<comment type="domain">
    <text evidence="5">The RxLR-dEER motif acts to carry the protein into the host cell cytoplasm through binding to cell surface phosphatidylinositol-3-phosphate.</text>
</comment>
<keyword evidence="8" id="KW-1185">Reference proteome</keyword>
<gene>
    <name evidence="7" type="ORF">PHYBOEH_006272</name>
</gene>
<accession>A0A8T1WI12</accession>
<name>A0A8T1WI12_9STRA</name>
<sequence length="153" mass="17734">MRVSYVLLMTMATFFAGNDFVSASATGPTKVAAATSTDDVESIDSALFNDYTKRSLRIHESEKKVIDEEDDSADEEEVTDEDDDGADEEERVSASKLRLYLDRDDLAYAKFTKWVNRKTPFTPTDFYNKYVMTNEKWRPIYNTFYRWYKTAGY</sequence>
<feature type="chain" id="PRO_5035965386" description="RxLR effector protein" evidence="5">
    <location>
        <begin position="24"/>
        <end position="153"/>
    </location>
</feature>
<proteinExistence type="inferred from homology"/>
<comment type="similarity">
    <text evidence="2 5">Belongs to the RxLR effector family.</text>
</comment>
<comment type="caution">
    <text evidence="7">The sequence shown here is derived from an EMBL/GenBank/DDBJ whole genome shotgun (WGS) entry which is preliminary data.</text>
</comment>
<evidence type="ECO:0000256" key="5">
    <source>
        <dbReference type="RuleBase" id="RU367124"/>
    </source>
</evidence>
<dbReference type="EMBL" id="JAGDFL010000330">
    <property type="protein sequence ID" value="KAG7392885.1"/>
    <property type="molecule type" value="Genomic_DNA"/>
</dbReference>
<dbReference type="Proteomes" id="UP000693981">
    <property type="component" value="Unassembled WGS sequence"/>
</dbReference>
<dbReference type="InterPro" id="IPR031825">
    <property type="entry name" value="RXLR"/>
</dbReference>
<feature type="compositionally biased region" description="Acidic residues" evidence="6">
    <location>
        <begin position="67"/>
        <end position="90"/>
    </location>
</feature>
<dbReference type="AlphaFoldDB" id="A0A8T1WI12"/>
<organism evidence="7 8">
    <name type="scientific">Phytophthora boehmeriae</name>
    <dbReference type="NCBI Taxonomy" id="109152"/>
    <lineage>
        <taxon>Eukaryota</taxon>
        <taxon>Sar</taxon>
        <taxon>Stramenopiles</taxon>
        <taxon>Oomycota</taxon>
        <taxon>Peronosporomycetes</taxon>
        <taxon>Peronosporales</taxon>
        <taxon>Peronosporaceae</taxon>
        <taxon>Phytophthora</taxon>
    </lineage>
</organism>
<comment type="subcellular location">
    <subcellularLocation>
        <location evidence="1 5">Secreted</location>
    </subcellularLocation>
</comment>
<reference evidence="7" key="1">
    <citation type="submission" date="2021-02" db="EMBL/GenBank/DDBJ databases">
        <authorList>
            <person name="Palmer J.M."/>
        </authorList>
    </citation>
    <scope>NUCLEOTIDE SEQUENCE</scope>
    <source>
        <strain evidence="7">SCRP23</strain>
    </source>
</reference>
<evidence type="ECO:0000256" key="3">
    <source>
        <dbReference type="ARBA" id="ARBA00022525"/>
    </source>
</evidence>
<dbReference type="GO" id="GO:0005576">
    <property type="term" value="C:extracellular region"/>
    <property type="evidence" value="ECO:0007669"/>
    <property type="project" value="UniProtKB-SubCell"/>
</dbReference>
<feature type="region of interest" description="Disordered" evidence="6">
    <location>
        <begin position="62"/>
        <end position="92"/>
    </location>
</feature>
<evidence type="ECO:0000313" key="7">
    <source>
        <dbReference type="EMBL" id="KAG7392885.1"/>
    </source>
</evidence>
<dbReference type="OrthoDB" id="144273at2759"/>
<keyword evidence="4 5" id="KW-0732">Signal</keyword>
<evidence type="ECO:0000313" key="8">
    <source>
        <dbReference type="Proteomes" id="UP000693981"/>
    </source>
</evidence>
<keyword evidence="3 5" id="KW-0964">Secreted</keyword>